<evidence type="ECO:0000313" key="3">
    <source>
        <dbReference type="Proteomes" id="UP000821853"/>
    </source>
</evidence>
<feature type="domain" description="HAT C-terminal dimerisation" evidence="1">
    <location>
        <begin position="34"/>
        <end position="101"/>
    </location>
</feature>
<dbReference type="AlphaFoldDB" id="A0A9J6FEH0"/>
<reference evidence="2 3" key="1">
    <citation type="journal article" date="2020" name="Cell">
        <title>Large-Scale Comparative Analyses of Tick Genomes Elucidate Their Genetic Diversity and Vector Capacities.</title>
        <authorList>
            <consortium name="Tick Genome and Microbiome Consortium (TIGMIC)"/>
            <person name="Jia N."/>
            <person name="Wang J."/>
            <person name="Shi W."/>
            <person name="Du L."/>
            <person name="Sun Y."/>
            <person name="Zhan W."/>
            <person name="Jiang J.F."/>
            <person name="Wang Q."/>
            <person name="Zhang B."/>
            <person name="Ji P."/>
            <person name="Bell-Sakyi L."/>
            <person name="Cui X.M."/>
            <person name="Yuan T.T."/>
            <person name="Jiang B.G."/>
            <person name="Yang W.F."/>
            <person name="Lam T.T."/>
            <person name="Chang Q.C."/>
            <person name="Ding S.J."/>
            <person name="Wang X.J."/>
            <person name="Zhu J.G."/>
            <person name="Ruan X.D."/>
            <person name="Zhao L."/>
            <person name="Wei J.T."/>
            <person name="Ye R.Z."/>
            <person name="Que T.C."/>
            <person name="Du C.H."/>
            <person name="Zhou Y.H."/>
            <person name="Cheng J.X."/>
            <person name="Dai P.F."/>
            <person name="Guo W.B."/>
            <person name="Han X.H."/>
            <person name="Huang E.J."/>
            <person name="Li L.F."/>
            <person name="Wei W."/>
            <person name="Gao Y.C."/>
            <person name="Liu J.Z."/>
            <person name="Shao H.Z."/>
            <person name="Wang X."/>
            <person name="Wang C.C."/>
            <person name="Yang T.C."/>
            <person name="Huo Q.B."/>
            <person name="Li W."/>
            <person name="Chen H.Y."/>
            <person name="Chen S.E."/>
            <person name="Zhou L.G."/>
            <person name="Ni X.B."/>
            <person name="Tian J.H."/>
            <person name="Sheng Y."/>
            <person name="Liu T."/>
            <person name="Pan Y.S."/>
            <person name="Xia L.Y."/>
            <person name="Li J."/>
            <person name="Zhao F."/>
            <person name="Cao W.C."/>
        </authorList>
    </citation>
    <scope>NUCLEOTIDE SEQUENCE [LARGE SCALE GENOMIC DNA]</scope>
    <source>
        <strain evidence="2">HaeL-2018</strain>
    </source>
</reference>
<dbReference type="InterPro" id="IPR008906">
    <property type="entry name" value="HATC_C_dom"/>
</dbReference>
<keyword evidence="3" id="KW-1185">Reference proteome</keyword>
<proteinExistence type="predicted"/>
<evidence type="ECO:0000313" key="2">
    <source>
        <dbReference type="EMBL" id="KAH9360793.1"/>
    </source>
</evidence>
<protein>
    <recommendedName>
        <fullName evidence="1">HAT C-terminal dimerisation domain-containing protein</fullName>
    </recommendedName>
</protein>
<sequence length="146" mass="16509">MTCFREVDLPSPSSLKMELKERYHFQTRYQCTDRQHNIGSLIKSTDEDGFPNIKTILRIGGTLPCTSVQAESSFSALPRTMVFTRSTTTYERLADLLLIHVHRSVVNEPEGIPSEYITRIAAGCLRRSDKDLKKLPPPATHIFATV</sequence>
<name>A0A9J6FEH0_HAELO</name>
<evidence type="ECO:0000259" key="1">
    <source>
        <dbReference type="Pfam" id="PF05699"/>
    </source>
</evidence>
<organism evidence="2 3">
    <name type="scientific">Haemaphysalis longicornis</name>
    <name type="common">Bush tick</name>
    <dbReference type="NCBI Taxonomy" id="44386"/>
    <lineage>
        <taxon>Eukaryota</taxon>
        <taxon>Metazoa</taxon>
        <taxon>Ecdysozoa</taxon>
        <taxon>Arthropoda</taxon>
        <taxon>Chelicerata</taxon>
        <taxon>Arachnida</taxon>
        <taxon>Acari</taxon>
        <taxon>Parasitiformes</taxon>
        <taxon>Ixodida</taxon>
        <taxon>Ixodoidea</taxon>
        <taxon>Ixodidae</taxon>
        <taxon>Haemaphysalinae</taxon>
        <taxon>Haemaphysalis</taxon>
    </lineage>
</organism>
<dbReference type="VEuPathDB" id="VectorBase:HLOH_063560"/>
<dbReference type="EMBL" id="JABSTR010000001">
    <property type="protein sequence ID" value="KAH9360793.1"/>
    <property type="molecule type" value="Genomic_DNA"/>
</dbReference>
<dbReference type="Pfam" id="PF05699">
    <property type="entry name" value="Dimer_Tnp_hAT"/>
    <property type="match status" value="1"/>
</dbReference>
<dbReference type="OrthoDB" id="6621209at2759"/>
<dbReference type="Proteomes" id="UP000821853">
    <property type="component" value="Chromosome 1"/>
</dbReference>
<comment type="caution">
    <text evidence="2">The sequence shown here is derived from an EMBL/GenBank/DDBJ whole genome shotgun (WGS) entry which is preliminary data.</text>
</comment>
<gene>
    <name evidence="2" type="ORF">HPB48_002845</name>
</gene>
<dbReference type="GO" id="GO:0046983">
    <property type="term" value="F:protein dimerization activity"/>
    <property type="evidence" value="ECO:0007669"/>
    <property type="project" value="InterPro"/>
</dbReference>
<accession>A0A9J6FEH0</accession>